<comment type="caution">
    <text evidence="1">The sequence shown here is derived from an EMBL/GenBank/DDBJ whole genome shotgun (WGS) entry which is preliminary data.</text>
</comment>
<dbReference type="EMBL" id="JANBPG010000270">
    <property type="protein sequence ID" value="KAJ1898092.1"/>
    <property type="molecule type" value="Genomic_DNA"/>
</dbReference>
<evidence type="ECO:0000313" key="1">
    <source>
        <dbReference type="EMBL" id="KAJ1898092.1"/>
    </source>
</evidence>
<proteinExistence type="predicted"/>
<reference evidence="1" key="1">
    <citation type="submission" date="2022-07" db="EMBL/GenBank/DDBJ databases">
        <title>Phylogenomic reconstructions and comparative analyses of Kickxellomycotina fungi.</title>
        <authorList>
            <person name="Reynolds N.K."/>
            <person name="Stajich J.E."/>
            <person name="Barry K."/>
            <person name="Grigoriev I.V."/>
            <person name="Crous P."/>
            <person name="Smith M.E."/>
        </authorList>
    </citation>
    <scope>NUCLEOTIDE SEQUENCE</scope>
    <source>
        <strain evidence="1">Benny 63K</strain>
    </source>
</reference>
<dbReference type="Proteomes" id="UP001150581">
    <property type="component" value="Unassembled WGS sequence"/>
</dbReference>
<name>A0ACC1IP54_9FUNG</name>
<sequence length="275" mass="29860">MSTEAVANIVATTAVETNTHTGDNNDTSGMVWYLGYGANMSSKVLSGRRQVFPVESHPVVVPGYQLTFDMVGLPYWEPGFGTILPVNGSNGSAEDSALLGATRMSDCQAGSPLHCIAHLITKKELDHIVNTEGGNGSRDFGYQLIEIACETYDGRAISGISLIDAHTSACGYHPSARYHKIIVDGAEEHGLDAKYIEQLKMIKPYVATTIGQIIAKHLTLVIGAPLIFPFVAWMFASLAFKTKVPQVVSVYGEWIKRLVWVLHDWVLAPVFGKGH</sequence>
<evidence type="ECO:0000313" key="2">
    <source>
        <dbReference type="Proteomes" id="UP001150581"/>
    </source>
</evidence>
<keyword evidence="2" id="KW-1185">Reference proteome</keyword>
<organism evidence="1 2">
    <name type="scientific">Kickxella alabastrina</name>
    <dbReference type="NCBI Taxonomy" id="61397"/>
    <lineage>
        <taxon>Eukaryota</taxon>
        <taxon>Fungi</taxon>
        <taxon>Fungi incertae sedis</taxon>
        <taxon>Zoopagomycota</taxon>
        <taxon>Kickxellomycotina</taxon>
        <taxon>Kickxellomycetes</taxon>
        <taxon>Kickxellales</taxon>
        <taxon>Kickxellaceae</taxon>
        <taxon>Kickxella</taxon>
    </lineage>
</organism>
<protein>
    <submittedName>
        <fullName evidence="1">Uncharacterized protein</fullName>
    </submittedName>
</protein>
<accession>A0ACC1IP54</accession>
<gene>
    <name evidence="1" type="ORF">LPJ66_002968</name>
</gene>